<dbReference type="OrthoDB" id="75754at2759"/>
<dbReference type="PANTHER" id="PTHR45849">
    <property type="entry name" value="FACT COMPLEX SUBUNIT SSRP1"/>
    <property type="match status" value="1"/>
</dbReference>
<accession>A0A163JG52</accession>
<evidence type="ECO:0000313" key="4">
    <source>
        <dbReference type="EMBL" id="SAM01136.1"/>
    </source>
</evidence>
<evidence type="ECO:0000313" key="5">
    <source>
        <dbReference type="Proteomes" id="UP000078561"/>
    </source>
</evidence>
<proteinExistence type="inferred from homology"/>
<dbReference type="Gene3D" id="2.30.29.120">
    <property type="match status" value="1"/>
</dbReference>
<dbReference type="InterPro" id="IPR050454">
    <property type="entry name" value="RTT106/SSRP1_HistChap/FACT"/>
</dbReference>
<organism evidence="4">
    <name type="scientific">Absidia glauca</name>
    <name type="common">Pin mould</name>
    <dbReference type="NCBI Taxonomy" id="4829"/>
    <lineage>
        <taxon>Eukaryota</taxon>
        <taxon>Fungi</taxon>
        <taxon>Fungi incertae sedis</taxon>
        <taxon>Mucoromycota</taxon>
        <taxon>Mucoromycotina</taxon>
        <taxon>Mucoromycetes</taxon>
        <taxon>Mucorales</taxon>
        <taxon>Cunninghamellaceae</taxon>
        <taxon>Absidia</taxon>
    </lineage>
</organism>
<feature type="compositionally biased region" description="Acidic residues" evidence="2">
    <location>
        <begin position="390"/>
        <end position="411"/>
    </location>
</feature>
<evidence type="ECO:0000256" key="1">
    <source>
        <dbReference type="ARBA" id="ARBA00006159"/>
    </source>
</evidence>
<gene>
    <name evidence="4" type="primary">ABSGL_06873.1 scaffold 8678</name>
</gene>
<dbReference type="Gene3D" id="2.30.29.30">
    <property type="entry name" value="Pleckstrin-homology domain (PH domain)/Phosphotyrosine-binding domain (PTB)"/>
    <property type="match status" value="1"/>
</dbReference>
<dbReference type="InParanoid" id="A0A163JG52"/>
<dbReference type="AlphaFoldDB" id="A0A163JG52"/>
<protein>
    <recommendedName>
        <fullName evidence="3">Histone chaperone RTT106/FACT complex subunit SPT16-like middle domain-containing protein</fullName>
    </recommendedName>
</protein>
<feature type="region of interest" description="Disordered" evidence="2">
    <location>
        <begin position="319"/>
        <end position="411"/>
    </location>
</feature>
<dbReference type="InterPro" id="IPR013719">
    <property type="entry name" value="RTT106/SPT16-like_middle_dom"/>
</dbReference>
<keyword evidence="5" id="KW-1185">Reference proteome</keyword>
<dbReference type="GO" id="GO:0031491">
    <property type="term" value="F:nucleosome binding"/>
    <property type="evidence" value="ECO:0007669"/>
    <property type="project" value="TreeGrafter"/>
</dbReference>
<evidence type="ECO:0000256" key="2">
    <source>
        <dbReference type="SAM" id="MobiDB-lite"/>
    </source>
</evidence>
<dbReference type="EMBL" id="LT553503">
    <property type="protein sequence ID" value="SAM01136.1"/>
    <property type="molecule type" value="Genomic_DNA"/>
</dbReference>
<comment type="similarity">
    <text evidence="1">Belongs to the RTT106 family.</text>
</comment>
<dbReference type="InterPro" id="IPR011993">
    <property type="entry name" value="PH-like_dom_sf"/>
</dbReference>
<feature type="compositionally biased region" description="Acidic residues" evidence="2">
    <location>
        <begin position="349"/>
        <end position="383"/>
    </location>
</feature>
<name>A0A163JG52_ABSGL</name>
<evidence type="ECO:0000259" key="3">
    <source>
        <dbReference type="SMART" id="SM01287"/>
    </source>
</evidence>
<feature type="region of interest" description="Disordered" evidence="2">
    <location>
        <begin position="51"/>
        <end position="72"/>
    </location>
</feature>
<feature type="domain" description="Histone chaperone RTT106/FACT complex subunit SPT16-like middle" evidence="3">
    <location>
        <begin position="211"/>
        <end position="319"/>
    </location>
</feature>
<dbReference type="OMA" id="AMPEAHR"/>
<dbReference type="Proteomes" id="UP000078561">
    <property type="component" value="Unassembled WGS sequence"/>
</dbReference>
<dbReference type="SMART" id="SM01287">
    <property type="entry name" value="Rtt106"/>
    <property type="match status" value="1"/>
</dbReference>
<sequence length="411" mass="45550">MTLRLDDIDDIGLQKDIITLVDEHKEAGPVIAKLIQYYTLKLNLGENKKRKLAPQQEQEQDTDADQPSTKIPDLSFQLPARKKYTLVFTRSKLQLLNEKTQTVEHVLSVSDLSQVTCVPTPEKPAGSFTFALFSKHETADPFVFSLADKGALAILRSDEQTAANPLTSPEDKKKALVDLLKTVCDDVALPSREFYTCSGVSPSTGKANPDCAYVKTYLRTKDGVLYFLPRGILFGFKKPTVFIPKASIAATVITNVTTHTFELGLQLHPDRLPLGTGSTSWAPFQQDTTILLPFSMIEQTDYAGIEGYIQKLGINDQSMTEATKAPEPTNKNNKYSTDDDATVEHQDQPDLEDEEDDEDFAPDDGSDDENPLEYDSDASADNEQDNHDGDDLDDEVDLLDDDDDVDDDDST</sequence>
<dbReference type="Pfam" id="PF08512">
    <property type="entry name" value="Rttp106-like_middle"/>
    <property type="match status" value="1"/>
</dbReference>
<dbReference type="PANTHER" id="PTHR45849:SF3">
    <property type="entry name" value="HISTONE CHAPERONE RTT106"/>
    <property type="match status" value="1"/>
</dbReference>
<reference evidence="4" key="1">
    <citation type="submission" date="2016-04" db="EMBL/GenBank/DDBJ databases">
        <authorList>
            <person name="Evans L.H."/>
            <person name="Alamgir A."/>
            <person name="Owens N."/>
            <person name="Weber N.D."/>
            <person name="Virtaneva K."/>
            <person name="Barbian K."/>
            <person name="Babar A."/>
            <person name="Rosenke K."/>
        </authorList>
    </citation>
    <scope>NUCLEOTIDE SEQUENCE [LARGE SCALE GENOMIC DNA]</scope>
    <source>
        <strain evidence="4">CBS 101.48</strain>
    </source>
</reference>
<dbReference type="FunCoup" id="A0A163JG52">
    <property type="interactions" value="89"/>
</dbReference>
<dbReference type="SUPFAM" id="SSF50729">
    <property type="entry name" value="PH domain-like"/>
    <property type="match status" value="1"/>
</dbReference>
<dbReference type="GO" id="GO:0042393">
    <property type="term" value="F:histone binding"/>
    <property type="evidence" value="ECO:0007669"/>
    <property type="project" value="TreeGrafter"/>
</dbReference>
<dbReference type="STRING" id="4829.A0A163JG52"/>